<sequence>MVVLSFVYRLPPLLEAADTNSDAAIVGLQAMHILRGEFAWLLFGSTYQTSVDSLVAAAWFAVLGPTPFALMLSALVGHVVLTLLAYGTLARYVSKACAAWLVLPLIFCPAAVHGNALYPPRQAALTLVFAALFVLDGADRARGARTRAAAGGVLSVVACFADPYALIFLPLIGLHLVFAAWGGTRALGATAARVGAGVVGMVVGTMPLALLLSSPGSRHGETKLTMDVLAHNFAILREACLPWVLGTKVYAPLHEMDYVPWVAPPAVVAVQWLGVVALGGLLVVAAFAPRVPWAVRRIGLVGLVAVPLTVGGFLLSPMVMDHFSARYLVAMMLLLPFALAPAAYALTTRRFAWCVAPYLVSAAVGGWVAYAPATEGFAVRTNLSRDDEAMGARLRGLGVHVAMADYWVAYRETFVFREDPIVVPSHLAQDRYRPYREVFARGGEYAYLVDRWRSEESEVTIRERLELAGVRFERIEEGDLVAFVVRAPPGKTPGLASR</sequence>
<dbReference type="EMBL" id="CP089984">
    <property type="protein sequence ID" value="WXB20141.1"/>
    <property type="molecule type" value="Genomic_DNA"/>
</dbReference>
<keyword evidence="1" id="KW-0472">Membrane</keyword>
<evidence type="ECO:0008006" key="4">
    <source>
        <dbReference type="Google" id="ProtNLM"/>
    </source>
</evidence>
<name>A0ABZ2MCC0_9BACT</name>
<gene>
    <name evidence="2" type="ORF">LZC94_23345</name>
</gene>
<keyword evidence="1" id="KW-0812">Transmembrane</keyword>
<protein>
    <recommendedName>
        <fullName evidence="4">Glycosyltransferase RgtA/B/C/D-like domain-containing protein</fullName>
    </recommendedName>
</protein>
<evidence type="ECO:0000256" key="1">
    <source>
        <dbReference type="SAM" id="Phobius"/>
    </source>
</evidence>
<feature type="transmembrane region" description="Helical" evidence="1">
    <location>
        <begin position="265"/>
        <end position="288"/>
    </location>
</feature>
<feature type="transmembrane region" description="Helical" evidence="1">
    <location>
        <begin position="325"/>
        <end position="344"/>
    </location>
</feature>
<feature type="transmembrane region" description="Helical" evidence="1">
    <location>
        <begin position="300"/>
        <end position="319"/>
    </location>
</feature>
<feature type="transmembrane region" description="Helical" evidence="1">
    <location>
        <begin position="38"/>
        <end position="62"/>
    </location>
</feature>
<proteinExistence type="predicted"/>
<keyword evidence="1" id="KW-1133">Transmembrane helix</keyword>
<feature type="transmembrane region" description="Helical" evidence="1">
    <location>
        <begin position="68"/>
        <end position="86"/>
    </location>
</feature>
<feature type="transmembrane region" description="Helical" evidence="1">
    <location>
        <begin position="98"/>
        <end position="116"/>
    </location>
</feature>
<feature type="transmembrane region" description="Helical" evidence="1">
    <location>
        <begin position="150"/>
        <end position="178"/>
    </location>
</feature>
<organism evidence="2 3">
    <name type="scientific">Pendulispora albinea</name>
    <dbReference type="NCBI Taxonomy" id="2741071"/>
    <lineage>
        <taxon>Bacteria</taxon>
        <taxon>Pseudomonadati</taxon>
        <taxon>Myxococcota</taxon>
        <taxon>Myxococcia</taxon>
        <taxon>Myxococcales</taxon>
        <taxon>Sorangiineae</taxon>
        <taxon>Pendulisporaceae</taxon>
        <taxon>Pendulispora</taxon>
    </lineage>
</organism>
<feature type="transmembrane region" description="Helical" evidence="1">
    <location>
        <begin position="351"/>
        <end position="370"/>
    </location>
</feature>
<accession>A0ABZ2MCC0</accession>
<dbReference type="RefSeq" id="WP_394829745.1">
    <property type="nucleotide sequence ID" value="NZ_CP089984.1"/>
</dbReference>
<feature type="transmembrane region" description="Helical" evidence="1">
    <location>
        <begin position="190"/>
        <end position="212"/>
    </location>
</feature>
<reference evidence="2 3" key="1">
    <citation type="submission" date="2021-12" db="EMBL/GenBank/DDBJ databases">
        <title>Discovery of the Pendulisporaceae a myxobacterial family with distinct sporulation behavior and unique specialized metabolism.</title>
        <authorList>
            <person name="Garcia R."/>
            <person name="Popoff A."/>
            <person name="Bader C.D."/>
            <person name="Loehr J."/>
            <person name="Walesch S."/>
            <person name="Walt C."/>
            <person name="Boldt J."/>
            <person name="Bunk B."/>
            <person name="Haeckl F.J.F.P.J."/>
            <person name="Gunesch A.P."/>
            <person name="Birkelbach J."/>
            <person name="Nuebel U."/>
            <person name="Pietschmann T."/>
            <person name="Bach T."/>
            <person name="Mueller R."/>
        </authorList>
    </citation>
    <scope>NUCLEOTIDE SEQUENCE [LARGE SCALE GENOMIC DNA]</scope>
    <source>
        <strain evidence="2 3">MSr11954</strain>
    </source>
</reference>
<evidence type="ECO:0000313" key="3">
    <source>
        <dbReference type="Proteomes" id="UP001370348"/>
    </source>
</evidence>
<dbReference type="Proteomes" id="UP001370348">
    <property type="component" value="Chromosome"/>
</dbReference>
<keyword evidence="3" id="KW-1185">Reference proteome</keyword>
<evidence type="ECO:0000313" key="2">
    <source>
        <dbReference type="EMBL" id="WXB20141.1"/>
    </source>
</evidence>